<evidence type="ECO:0000313" key="2">
    <source>
        <dbReference type="Proteomes" id="UP001160148"/>
    </source>
</evidence>
<dbReference type="EMBL" id="CARXXK010000005">
    <property type="protein sequence ID" value="CAI6367572.1"/>
    <property type="molecule type" value="Genomic_DNA"/>
</dbReference>
<accession>A0AAV0XJ92</accession>
<sequence length="92" mass="10789">MKFWIVRGECQGWVLSALSFQGRNTPWGNGIRYMWLEIIFFRIFYHIGIFNSPNKVYQGKRQNRSKIDYAFTASVPGRPAHYDRLIRIAGAC</sequence>
<name>A0AAV0XJ92_9HEMI</name>
<organism evidence="1 2">
    <name type="scientific">Macrosiphum euphorbiae</name>
    <name type="common">potato aphid</name>
    <dbReference type="NCBI Taxonomy" id="13131"/>
    <lineage>
        <taxon>Eukaryota</taxon>
        <taxon>Metazoa</taxon>
        <taxon>Ecdysozoa</taxon>
        <taxon>Arthropoda</taxon>
        <taxon>Hexapoda</taxon>
        <taxon>Insecta</taxon>
        <taxon>Pterygota</taxon>
        <taxon>Neoptera</taxon>
        <taxon>Paraneoptera</taxon>
        <taxon>Hemiptera</taxon>
        <taxon>Sternorrhyncha</taxon>
        <taxon>Aphidomorpha</taxon>
        <taxon>Aphidoidea</taxon>
        <taxon>Aphididae</taxon>
        <taxon>Macrosiphini</taxon>
        <taxon>Macrosiphum</taxon>
    </lineage>
</organism>
<keyword evidence="2" id="KW-1185">Reference proteome</keyword>
<comment type="caution">
    <text evidence="1">The sequence shown here is derived from an EMBL/GenBank/DDBJ whole genome shotgun (WGS) entry which is preliminary data.</text>
</comment>
<dbReference type="Proteomes" id="UP001160148">
    <property type="component" value="Unassembled WGS sequence"/>
</dbReference>
<gene>
    <name evidence="1" type="ORF">MEUPH1_LOCUS22033</name>
</gene>
<reference evidence="1 2" key="1">
    <citation type="submission" date="2023-01" db="EMBL/GenBank/DDBJ databases">
        <authorList>
            <person name="Whitehead M."/>
        </authorList>
    </citation>
    <scope>NUCLEOTIDE SEQUENCE [LARGE SCALE GENOMIC DNA]</scope>
</reference>
<protein>
    <submittedName>
        <fullName evidence="1">Uncharacterized protein</fullName>
    </submittedName>
</protein>
<proteinExistence type="predicted"/>
<dbReference type="AlphaFoldDB" id="A0AAV0XJ92"/>
<evidence type="ECO:0000313" key="1">
    <source>
        <dbReference type="EMBL" id="CAI6367572.1"/>
    </source>
</evidence>